<gene>
    <name evidence="1" type="ORF">C8J26_3773</name>
</gene>
<accession>A0A2T5GGL1</accession>
<evidence type="ECO:0000313" key="1">
    <source>
        <dbReference type="EMBL" id="PTQ58472.1"/>
    </source>
</evidence>
<proteinExistence type="predicted"/>
<dbReference type="EMBL" id="QAOG01000008">
    <property type="protein sequence ID" value="PTQ58472.1"/>
    <property type="molecule type" value="Genomic_DNA"/>
</dbReference>
<comment type="caution">
    <text evidence="1">The sequence shown here is derived from an EMBL/GenBank/DDBJ whole genome shotgun (WGS) entry which is preliminary data.</text>
</comment>
<protein>
    <submittedName>
        <fullName evidence="1">Uncharacterized protein</fullName>
    </submittedName>
</protein>
<evidence type="ECO:0000313" key="2">
    <source>
        <dbReference type="Proteomes" id="UP000244189"/>
    </source>
</evidence>
<organism evidence="1 2">
    <name type="scientific">Sphingomonas aurantiaca</name>
    <dbReference type="NCBI Taxonomy" id="185949"/>
    <lineage>
        <taxon>Bacteria</taxon>
        <taxon>Pseudomonadati</taxon>
        <taxon>Pseudomonadota</taxon>
        <taxon>Alphaproteobacteria</taxon>
        <taxon>Sphingomonadales</taxon>
        <taxon>Sphingomonadaceae</taxon>
        <taxon>Sphingomonas</taxon>
    </lineage>
</organism>
<dbReference type="Proteomes" id="UP000244189">
    <property type="component" value="Unassembled WGS sequence"/>
</dbReference>
<sequence length="193" mass="20584">MTILPDTTAPLITRRAVIGTGAVAASLAYAGSSAASARAADNRAAIRPIDAMLIDDGLDLPRPLADFVTARARTLPVVTIRLDAAGHSALNRVLNESHVIVGITAGATLFCVERIAWEHGYRLAARTQRGHADFNAENGRRVVAAFLNDAHPFTASPALPAAAYRPSLNDGMLHAWAMRKDARTRSDHTESRT</sequence>
<dbReference type="AlphaFoldDB" id="A0A2T5GGL1"/>
<reference evidence="1 2" key="1">
    <citation type="submission" date="2018-04" db="EMBL/GenBank/DDBJ databases">
        <title>Genomic Encyclopedia of Type Strains, Phase III (KMG-III): the genomes of soil and plant-associated and newly described type strains.</title>
        <authorList>
            <person name="Whitman W."/>
        </authorList>
    </citation>
    <scope>NUCLEOTIDE SEQUENCE [LARGE SCALE GENOMIC DNA]</scope>
    <source>
        <strain evidence="1 2">MA101b</strain>
    </source>
</reference>
<dbReference type="InterPro" id="IPR006311">
    <property type="entry name" value="TAT_signal"/>
</dbReference>
<dbReference type="PROSITE" id="PS51318">
    <property type="entry name" value="TAT"/>
    <property type="match status" value="1"/>
</dbReference>
<keyword evidence="2" id="KW-1185">Reference proteome</keyword>
<name>A0A2T5GGL1_9SPHN</name>